<dbReference type="EMBL" id="JACAZF010000009">
    <property type="protein sequence ID" value="KAF7295558.1"/>
    <property type="molecule type" value="Genomic_DNA"/>
</dbReference>
<proteinExistence type="predicted"/>
<keyword evidence="1" id="KW-0812">Transmembrane</keyword>
<name>A0A8H6S9Y3_9AGAR</name>
<dbReference type="PANTHER" id="PTHR37544">
    <property type="entry name" value="SPRAY-RELATED"/>
    <property type="match status" value="1"/>
</dbReference>
<evidence type="ECO:0000313" key="2">
    <source>
        <dbReference type="EMBL" id="KAF7295558.1"/>
    </source>
</evidence>
<gene>
    <name evidence="2" type="ORF">MIND_01095800</name>
</gene>
<dbReference type="Pfam" id="PF11915">
    <property type="entry name" value="DUF3433"/>
    <property type="match status" value="1"/>
</dbReference>
<feature type="transmembrane region" description="Helical" evidence="1">
    <location>
        <begin position="435"/>
        <end position="455"/>
    </location>
</feature>
<evidence type="ECO:0000313" key="3">
    <source>
        <dbReference type="Proteomes" id="UP000636479"/>
    </source>
</evidence>
<evidence type="ECO:0000256" key="1">
    <source>
        <dbReference type="SAM" id="Phobius"/>
    </source>
</evidence>
<feature type="transmembrane region" description="Helical" evidence="1">
    <location>
        <begin position="475"/>
        <end position="500"/>
    </location>
</feature>
<dbReference type="OrthoDB" id="2993683at2759"/>
<reference evidence="2" key="1">
    <citation type="submission" date="2020-05" db="EMBL/GenBank/DDBJ databases">
        <title>Mycena genomes resolve the evolution of fungal bioluminescence.</title>
        <authorList>
            <person name="Tsai I.J."/>
        </authorList>
    </citation>
    <scope>NUCLEOTIDE SEQUENCE</scope>
    <source>
        <strain evidence="2">171206Taipei</strain>
    </source>
</reference>
<feature type="transmembrane region" description="Helical" evidence="1">
    <location>
        <begin position="327"/>
        <end position="345"/>
    </location>
</feature>
<dbReference type="RefSeq" id="XP_037216921.1">
    <property type="nucleotide sequence ID" value="XM_037367527.1"/>
</dbReference>
<protein>
    <submittedName>
        <fullName evidence="2">Uncharacterized protein</fullName>
    </submittedName>
</protein>
<dbReference type="Proteomes" id="UP000636479">
    <property type="component" value="Unassembled WGS sequence"/>
</dbReference>
<comment type="caution">
    <text evidence="2">The sequence shown here is derived from an EMBL/GenBank/DDBJ whole genome shotgun (WGS) entry which is preliminary data.</text>
</comment>
<accession>A0A8H6S9Y3</accession>
<dbReference type="AlphaFoldDB" id="A0A8H6S9Y3"/>
<keyword evidence="1" id="KW-0472">Membrane</keyword>
<sequence length="1014" mass="109099">MYADLGYLNSYLGRQTLSLSRPRWTTSDDYVLEAFDDPSLDATAVVYSARTQGFAADLNCTAVAVSDGGKTKIISNDLPAPGFNETLYGTAFSVNITTANCQLTYPLTDTNTVVFHSGVNVTAVDPSYFGRIYNHTCPGSGPTSTIIAMIRTVGVGNFTASGSFAFECFPTYTQSIFSVSAPASAGRPVTASLIPSSSQTISVPAWDGILAKVNTSTSAGRGVHATPPALGQEDDPFDIWGNDVLNAEQCDCDPWFFLLAHAQNLTLAQLGNDNILLNASRSTYSGLWTDFAQTKLMNTSPASSERLLGQVATTSSQLVARQASVRIAQAALAVLVVVAVIVFVFQPRANLPVDPASIAAQAFLLQHSREEIAEVVRDTSTMTTAQTLAALEDCEFAIQHNRRLEILTRRSGQPGQIPMGTTSAPSWRPVVLSPVFKISLGFVILMTIVGLEIALRQSDKDHGFADLHSESETSWTYFAPIYLFFLGLLVSSYTFSISALEPFLLMSQSPQVASKSVRYTPAQRTSVGLAFHAIRYRSYIGLACATIMLLIPFLKIAVSGLITTETFSVQSTSSVDLLTKFNTTTVFPLNDNEDEALVKMYSPGQLLALSQIPKYNLPLPKWTTPEAAVGQVDLGQLGALTSGRANSTVTLPLPVMRGALEQCAPLTDYTIVNTLSGAKAVNLPPPPTYVDSGGTSRCNMTGRINMILRDGRENATFTLPSQPGYFGQIFAPWCGGYVLIFGRTKDSDASQIDKTTVVKCDTYSLAQSTQKVTLSYSAQNVQILSIDPTTTDLIPMLSFPYNESGYVTRTMPNQNAFTLGPTQSSNTFMEIMILHNSSAPPSAYLDPDFLTNAAQKLYASYWSIFASLNLVIPVNQYAYGNQSGPARLPVDATLQYSHQRIVQARTPTRILQALLAAMLGLGVLTIFAGARKPSTSGGVVLAGGGGIALTKPPYSIGSTMALLVDSTFVEVEGLRDVRREEDLDVLLAPYRFGLGWGSNTKGGQRFGIDITGEK</sequence>
<keyword evidence="1" id="KW-1133">Transmembrane helix</keyword>
<dbReference type="PANTHER" id="PTHR37544:SF1">
    <property type="entry name" value="PHOSPHORIBOSYLAMINOIMIDAZOLE-SUCCINOCARBOXAMIDE SYNTHASE"/>
    <property type="match status" value="1"/>
</dbReference>
<dbReference type="GeneID" id="59350043"/>
<organism evidence="2 3">
    <name type="scientific">Mycena indigotica</name>
    <dbReference type="NCBI Taxonomy" id="2126181"/>
    <lineage>
        <taxon>Eukaryota</taxon>
        <taxon>Fungi</taxon>
        <taxon>Dikarya</taxon>
        <taxon>Basidiomycota</taxon>
        <taxon>Agaricomycotina</taxon>
        <taxon>Agaricomycetes</taxon>
        <taxon>Agaricomycetidae</taxon>
        <taxon>Agaricales</taxon>
        <taxon>Marasmiineae</taxon>
        <taxon>Mycenaceae</taxon>
        <taxon>Mycena</taxon>
    </lineage>
</organism>
<dbReference type="InterPro" id="IPR021840">
    <property type="entry name" value="DUF3433"/>
</dbReference>
<keyword evidence="3" id="KW-1185">Reference proteome</keyword>
<feature type="transmembrane region" description="Helical" evidence="1">
    <location>
        <begin position="539"/>
        <end position="562"/>
    </location>
</feature>